<feature type="region of interest" description="Disordered" evidence="1">
    <location>
        <begin position="26"/>
        <end position="65"/>
    </location>
</feature>
<dbReference type="AlphaFoldDB" id="S7RGL4"/>
<keyword evidence="2" id="KW-0732">Signal</keyword>
<feature type="compositionally biased region" description="Polar residues" evidence="1">
    <location>
        <begin position="50"/>
        <end position="62"/>
    </location>
</feature>
<evidence type="ECO:0000256" key="1">
    <source>
        <dbReference type="SAM" id="MobiDB-lite"/>
    </source>
</evidence>
<protein>
    <submittedName>
        <fullName evidence="3">Uncharacterized protein</fullName>
    </submittedName>
</protein>
<evidence type="ECO:0000313" key="3">
    <source>
        <dbReference type="EMBL" id="EPQ51704.1"/>
    </source>
</evidence>
<proteinExistence type="predicted"/>
<dbReference type="OrthoDB" id="3044029at2759"/>
<evidence type="ECO:0000313" key="4">
    <source>
        <dbReference type="Proteomes" id="UP000030669"/>
    </source>
</evidence>
<dbReference type="RefSeq" id="XP_007869615.1">
    <property type="nucleotide sequence ID" value="XM_007871424.1"/>
</dbReference>
<dbReference type="Proteomes" id="UP000030669">
    <property type="component" value="Unassembled WGS sequence"/>
</dbReference>
<dbReference type="OMA" id="KCCDNYD"/>
<dbReference type="GeneID" id="19302513"/>
<dbReference type="EMBL" id="KB469309">
    <property type="protein sequence ID" value="EPQ51704.1"/>
    <property type="molecule type" value="Genomic_DNA"/>
</dbReference>
<name>S7RGL4_GLOTA</name>
<keyword evidence="4" id="KW-1185">Reference proteome</keyword>
<dbReference type="HOGENOM" id="CLU_091933_0_0_1"/>
<gene>
    <name evidence="3" type="ORF">GLOTRDRAFT_132524</name>
</gene>
<feature type="chain" id="PRO_5004556609" evidence="2">
    <location>
        <begin position="20"/>
        <end position="259"/>
    </location>
</feature>
<dbReference type="KEGG" id="gtr:GLOTRDRAFT_132524"/>
<organism evidence="3 4">
    <name type="scientific">Gloeophyllum trabeum (strain ATCC 11539 / FP-39264 / Madison 617)</name>
    <name type="common">Brown rot fungus</name>
    <dbReference type="NCBI Taxonomy" id="670483"/>
    <lineage>
        <taxon>Eukaryota</taxon>
        <taxon>Fungi</taxon>
        <taxon>Dikarya</taxon>
        <taxon>Basidiomycota</taxon>
        <taxon>Agaricomycotina</taxon>
        <taxon>Agaricomycetes</taxon>
        <taxon>Gloeophyllales</taxon>
        <taxon>Gloeophyllaceae</taxon>
        <taxon>Gloeophyllum</taxon>
    </lineage>
</organism>
<sequence>MSRLTTAALSLILALVASAAVIGDTSSSGSGSGFPGRPWNSTLDPYLEPSLQSTGYNATTSEGRGPLVDSANLDELFFARTPTAQKDTRPTPAPTGHSSILTTVHITSEGDFALLLPKDGELISDAENDGSAYCTPTSDGTYCRRRFAAGLIRAAAVEKAGDGSWIQVTGCLDSSKYPFASSDDGGQFDVRFPNGAQCAFGGYGASFVEQVEPSANRFCLRCCAAANDQENCNSHQDRAGCPVAFPGKYDFPQLGVDCS</sequence>
<reference evidence="3 4" key="1">
    <citation type="journal article" date="2012" name="Science">
        <title>The Paleozoic origin of enzymatic lignin decomposition reconstructed from 31 fungal genomes.</title>
        <authorList>
            <person name="Floudas D."/>
            <person name="Binder M."/>
            <person name="Riley R."/>
            <person name="Barry K."/>
            <person name="Blanchette R.A."/>
            <person name="Henrissat B."/>
            <person name="Martinez A.T."/>
            <person name="Otillar R."/>
            <person name="Spatafora J.W."/>
            <person name="Yadav J.S."/>
            <person name="Aerts A."/>
            <person name="Benoit I."/>
            <person name="Boyd A."/>
            <person name="Carlson A."/>
            <person name="Copeland A."/>
            <person name="Coutinho P.M."/>
            <person name="de Vries R.P."/>
            <person name="Ferreira P."/>
            <person name="Findley K."/>
            <person name="Foster B."/>
            <person name="Gaskell J."/>
            <person name="Glotzer D."/>
            <person name="Gorecki P."/>
            <person name="Heitman J."/>
            <person name="Hesse C."/>
            <person name="Hori C."/>
            <person name="Igarashi K."/>
            <person name="Jurgens J.A."/>
            <person name="Kallen N."/>
            <person name="Kersten P."/>
            <person name="Kohler A."/>
            <person name="Kuees U."/>
            <person name="Kumar T.K.A."/>
            <person name="Kuo A."/>
            <person name="LaButti K."/>
            <person name="Larrondo L.F."/>
            <person name="Lindquist E."/>
            <person name="Ling A."/>
            <person name="Lombard V."/>
            <person name="Lucas S."/>
            <person name="Lundell T."/>
            <person name="Martin R."/>
            <person name="McLaughlin D.J."/>
            <person name="Morgenstern I."/>
            <person name="Morin E."/>
            <person name="Murat C."/>
            <person name="Nagy L.G."/>
            <person name="Nolan M."/>
            <person name="Ohm R.A."/>
            <person name="Patyshakuliyeva A."/>
            <person name="Rokas A."/>
            <person name="Ruiz-Duenas F.J."/>
            <person name="Sabat G."/>
            <person name="Salamov A."/>
            <person name="Samejima M."/>
            <person name="Schmutz J."/>
            <person name="Slot J.C."/>
            <person name="St John F."/>
            <person name="Stenlid J."/>
            <person name="Sun H."/>
            <person name="Sun S."/>
            <person name="Syed K."/>
            <person name="Tsang A."/>
            <person name="Wiebenga A."/>
            <person name="Young D."/>
            <person name="Pisabarro A."/>
            <person name="Eastwood D.C."/>
            <person name="Martin F."/>
            <person name="Cullen D."/>
            <person name="Grigoriev I.V."/>
            <person name="Hibbett D.S."/>
        </authorList>
    </citation>
    <scope>NUCLEOTIDE SEQUENCE [LARGE SCALE GENOMIC DNA]</scope>
    <source>
        <strain evidence="3 4">ATCC 11539</strain>
    </source>
</reference>
<dbReference type="eggNOG" id="ENOG502RYPN">
    <property type="taxonomic scope" value="Eukaryota"/>
</dbReference>
<evidence type="ECO:0000256" key="2">
    <source>
        <dbReference type="SAM" id="SignalP"/>
    </source>
</evidence>
<accession>S7RGL4</accession>
<feature type="signal peptide" evidence="2">
    <location>
        <begin position="1"/>
        <end position="19"/>
    </location>
</feature>